<gene>
    <name evidence="1" type="ORF">SO802_029752</name>
</gene>
<dbReference type="AlphaFoldDB" id="A0AAW2BV23"/>
<organism evidence="1 2">
    <name type="scientific">Lithocarpus litseifolius</name>
    <dbReference type="NCBI Taxonomy" id="425828"/>
    <lineage>
        <taxon>Eukaryota</taxon>
        <taxon>Viridiplantae</taxon>
        <taxon>Streptophyta</taxon>
        <taxon>Embryophyta</taxon>
        <taxon>Tracheophyta</taxon>
        <taxon>Spermatophyta</taxon>
        <taxon>Magnoliopsida</taxon>
        <taxon>eudicotyledons</taxon>
        <taxon>Gunneridae</taxon>
        <taxon>Pentapetalae</taxon>
        <taxon>rosids</taxon>
        <taxon>fabids</taxon>
        <taxon>Fagales</taxon>
        <taxon>Fagaceae</taxon>
        <taxon>Lithocarpus</taxon>
    </lineage>
</organism>
<name>A0AAW2BV23_9ROSI</name>
<comment type="caution">
    <text evidence="1">The sequence shown here is derived from an EMBL/GenBank/DDBJ whole genome shotgun (WGS) entry which is preliminary data.</text>
</comment>
<sequence>MPQKCMYGVKRVENIKDSIGRERVIYTFQGNNQVQQVSLHYPNVIFNPPEAIDHLHNCVSMLDVVTSMKIPQGNQTFGVPNQRVLEESENLVDSIEEIRFKFLFIAKPVSVDGDVGRRQCQVT</sequence>
<dbReference type="EMBL" id="JAZDWU010000010">
    <property type="protein sequence ID" value="KAK9989513.1"/>
    <property type="molecule type" value="Genomic_DNA"/>
</dbReference>
<evidence type="ECO:0000313" key="1">
    <source>
        <dbReference type="EMBL" id="KAK9989513.1"/>
    </source>
</evidence>
<evidence type="ECO:0000313" key="2">
    <source>
        <dbReference type="Proteomes" id="UP001459277"/>
    </source>
</evidence>
<protein>
    <submittedName>
        <fullName evidence="1">Uncharacterized protein</fullName>
    </submittedName>
</protein>
<keyword evidence="2" id="KW-1185">Reference proteome</keyword>
<accession>A0AAW2BV23</accession>
<dbReference type="Proteomes" id="UP001459277">
    <property type="component" value="Unassembled WGS sequence"/>
</dbReference>
<reference evidence="1 2" key="1">
    <citation type="submission" date="2024-01" db="EMBL/GenBank/DDBJ databases">
        <title>A telomere-to-telomere, gap-free genome of sweet tea (Lithocarpus litseifolius).</title>
        <authorList>
            <person name="Zhou J."/>
        </authorList>
    </citation>
    <scope>NUCLEOTIDE SEQUENCE [LARGE SCALE GENOMIC DNA]</scope>
    <source>
        <strain evidence="1">Zhou-2022a</strain>
        <tissue evidence="1">Leaf</tissue>
    </source>
</reference>
<proteinExistence type="predicted"/>